<protein>
    <recommendedName>
        <fullName evidence="9">G-protein coupled receptors family 1 profile domain-containing protein</fullName>
    </recommendedName>
</protein>
<evidence type="ECO:0000256" key="8">
    <source>
        <dbReference type="SAM" id="Phobius"/>
    </source>
</evidence>
<dbReference type="SUPFAM" id="SSF81321">
    <property type="entry name" value="Family A G protein-coupled receptor-like"/>
    <property type="match status" value="1"/>
</dbReference>
<feature type="transmembrane region" description="Helical" evidence="8">
    <location>
        <begin position="30"/>
        <end position="48"/>
    </location>
</feature>
<organism evidence="10 11">
    <name type="scientific">Adineta steineri</name>
    <dbReference type="NCBI Taxonomy" id="433720"/>
    <lineage>
        <taxon>Eukaryota</taxon>
        <taxon>Metazoa</taxon>
        <taxon>Spiralia</taxon>
        <taxon>Gnathifera</taxon>
        <taxon>Rotifera</taxon>
        <taxon>Eurotatoria</taxon>
        <taxon>Bdelloidea</taxon>
        <taxon>Adinetida</taxon>
        <taxon>Adinetidae</taxon>
        <taxon>Adineta</taxon>
    </lineage>
</organism>
<reference evidence="10" key="1">
    <citation type="submission" date="2021-02" db="EMBL/GenBank/DDBJ databases">
        <authorList>
            <person name="Nowell W R."/>
        </authorList>
    </citation>
    <scope>NUCLEOTIDE SEQUENCE</scope>
</reference>
<accession>A0A814GCN6</accession>
<evidence type="ECO:0000313" key="11">
    <source>
        <dbReference type="Proteomes" id="UP000663845"/>
    </source>
</evidence>
<dbReference type="GO" id="GO:0004930">
    <property type="term" value="F:G protein-coupled receptor activity"/>
    <property type="evidence" value="ECO:0007669"/>
    <property type="project" value="UniProtKB-KW"/>
</dbReference>
<evidence type="ECO:0000259" key="9">
    <source>
        <dbReference type="PROSITE" id="PS50262"/>
    </source>
</evidence>
<name>A0A814GCN6_9BILA</name>
<keyword evidence="3 8" id="KW-1133">Transmembrane helix</keyword>
<evidence type="ECO:0000313" key="10">
    <source>
        <dbReference type="EMBL" id="CAF0993704.1"/>
    </source>
</evidence>
<feature type="transmembrane region" description="Helical" evidence="8">
    <location>
        <begin position="290"/>
        <end position="311"/>
    </location>
</feature>
<dbReference type="PANTHER" id="PTHR24243">
    <property type="entry name" value="G-PROTEIN COUPLED RECEPTOR"/>
    <property type="match status" value="1"/>
</dbReference>
<comment type="caution">
    <text evidence="10">The sequence shown here is derived from an EMBL/GenBank/DDBJ whole genome shotgun (WGS) entry which is preliminary data.</text>
</comment>
<keyword evidence="2 8" id="KW-0812">Transmembrane</keyword>
<evidence type="ECO:0000256" key="1">
    <source>
        <dbReference type="ARBA" id="ARBA00004141"/>
    </source>
</evidence>
<feature type="transmembrane region" description="Helical" evidence="8">
    <location>
        <begin position="146"/>
        <end position="164"/>
    </location>
</feature>
<dbReference type="Proteomes" id="UP000663845">
    <property type="component" value="Unassembled WGS sequence"/>
</dbReference>
<evidence type="ECO:0000256" key="7">
    <source>
        <dbReference type="ARBA" id="ARBA00023224"/>
    </source>
</evidence>
<evidence type="ECO:0000256" key="3">
    <source>
        <dbReference type="ARBA" id="ARBA00022989"/>
    </source>
</evidence>
<proteinExistence type="predicted"/>
<evidence type="ECO:0000256" key="6">
    <source>
        <dbReference type="ARBA" id="ARBA00023170"/>
    </source>
</evidence>
<keyword evidence="6" id="KW-0675">Receptor</keyword>
<dbReference type="GO" id="GO:0005886">
    <property type="term" value="C:plasma membrane"/>
    <property type="evidence" value="ECO:0007669"/>
    <property type="project" value="TreeGrafter"/>
</dbReference>
<keyword evidence="7" id="KW-0807">Transducer</keyword>
<feature type="transmembrane region" description="Helical" evidence="8">
    <location>
        <begin position="194"/>
        <end position="216"/>
    </location>
</feature>
<evidence type="ECO:0000256" key="2">
    <source>
        <dbReference type="ARBA" id="ARBA00022692"/>
    </source>
</evidence>
<evidence type="ECO:0000256" key="4">
    <source>
        <dbReference type="ARBA" id="ARBA00023040"/>
    </source>
</evidence>
<feature type="transmembrane region" description="Helical" evidence="8">
    <location>
        <begin position="264"/>
        <end position="284"/>
    </location>
</feature>
<dbReference type="PROSITE" id="PS50262">
    <property type="entry name" value="G_PROTEIN_RECEP_F1_2"/>
    <property type="match status" value="1"/>
</dbReference>
<comment type="subcellular location">
    <subcellularLocation>
        <location evidence="1">Membrane</location>
        <topology evidence="1">Multi-pass membrane protein</topology>
    </subcellularLocation>
</comment>
<keyword evidence="5 8" id="KW-0472">Membrane</keyword>
<evidence type="ECO:0000256" key="5">
    <source>
        <dbReference type="ARBA" id="ARBA00023136"/>
    </source>
</evidence>
<dbReference type="AlphaFoldDB" id="A0A814GCN6"/>
<dbReference type="Gene3D" id="1.20.1070.10">
    <property type="entry name" value="Rhodopsin 7-helix transmembrane proteins"/>
    <property type="match status" value="1"/>
</dbReference>
<dbReference type="EMBL" id="CAJNOG010000136">
    <property type="protein sequence ID" value="CAF0993704.1"/>
    <property type="molecule type" value="Genomic_DNA"/>
</dbReference>
<dbReference type="PANTHER" id="PTHR24243:SF230">
    <property type="entry name" value="G-PROTEIN COUPLED RECEPTORS FAMILY 1 PROFILE DOMAIN-CONTAINING PROTEIN"/>
    <property type="match status" value="1"/>
</dbReference>
<sequence length="347" mass="39726">MSNSTRTRTSFNDLIRTANILQEMDPYVCLILYVIGTCGAVLNIITFLQKQLRIKPCGVYFLATSIVDLSTVNMFILIQCISTFNASLGDKILLSRIWCKFGNWLRFQSPCLASTYFALISFDRFCVSSLNPTLRNWSNLRTSRRVVVISFLIWALLALHYPIAYDVRQDPSTMTNQCQVVLGSSTIFYIMDGLLFSLFNGAIIPFVLVVLSLSIFSNMKQSRNRVNPQQNTIGINKARSGTGTAANGTTAIHSRHNSHMLRMVLAQALFTIILQIPFAVIYVYTYGNPVLTNFSIIQIYYISAYIARWLYLANYCKTFYINTLTSQLFRNSLHQQCRDLYYRYQRM</sequence>
<feature type="transmembrane region" description="Helical" evidence="8">
    <location>
        <begin position="60"/>
        <end position="84"/>
    </location>
</feature>
<dbReference type="InterPro" id="IPR017452">
    <property type="entry name" value="GPCR_Rhodpsn_7TM"/>
</dbReference>
<feature type="domain" description="G-protein coupled receptors family 1 profile" evidence="9">
    <location>
        <begin position="39"/>
        <end position="322"/>
    </location>
</feature>
<gene>
    <name evidence="10" type="ORF">JYZ213_LOCUS15603</name>
</gene>
<keyword evidence="4" id="KW-0297">G-protein coupled receptor</keyword>